<sequence length="194" mass="22811">MINGSLIYSHYKVEWKSKIYCYIVFNIIGLLLRKYYSRNELYQQELIFQAGALLFEYHPCIEQILAIVETIDDGTNEQMLLLLSEAENEISHYAEFQSLLSDIKVFEENQKIIIEQTLTDKPQQLAQTTVFIAFLLLLNSKDQKRLLNQRICQGLTLTTEKYLINQLTGIKVENTIRFYRKVEYLVINNNGDRK</sequence>
<keyword evidence="2" id="KW-1185">Reference proteome</keyword>
<accession>A0A8S1WWJ9</accession>
<reference evidence="1" key="1">
    <citation type="submission" date="2021-01" db="EMBL/GenBank/DDBJ databases">
        <authorList>
            <consortium name="Genoscope - CEA"/>
            <person name="William W."/>
        </authorList>
    </citation>
    <scope>NUCLEOTIDE SEQUENCE</scope>
</reference>
<name>A0A8S1WWJ9_9CILI</name>
<gene>
    <name evidence="1" type="ORF">PPENT_87.1.T1020127</name>
</gene>
<comment type="caution">
    <text evidence="1">The sequence shown here is derived from an EMBL/GenBank/DDBJ whole genome shotgun (WGS) entry which is preliminary data.</text>
</comment>
<dbReference type="AlphaFoldDB" id="A0A8S1WWJ9"/>
<protein>
    <submittedName>
        <fullName evidence="1">Uncharacterized protein</fullName>
    </submittedName>
</protein>
<organism evidence="1 2">
    <name type="scientific">Paramecium pentaurelia</name>
    <dbReference type="NCBI Taxonomy" id="43138"/>
    <lineage>
        <taxon>Eukaryota</taxon>
        <taxon>Sar</taxon>
        <taxon>Alveolata</taxon>
        <taxon>Ciliophora</taxon>
        <taxon>Intramacronucleata</taxon>
        <taxon>Oligohymenophorea</taxon>
        <taxon>Peniculida</taxon>
        <taxon>Parameciidae</taxon>
        <taxon>Paramecium</taxon>
    </lineage>
</organism>
<dbReference type="EMBL" id="CAJJDO010000102">
    <property type="protein sequence ID" value="CAD8192715.1"/>
    <property type="molecule type" value="Genomic_DNA"/>
</dbReference>
<evidence type="ECO:0000313" key="1">
    <source>
        <dbReference type="EMBL" id="CAD8192715.1"/>
    </source>
</evidence>
<dbReference type="Proteomes" id="UP000689195">
    <property type="component" value="Unassembled WGS sequence"/>
</dbReference>
<proteinExistence type="predicted"/>
<evidence type="ECO:0000313" key="2">
    <source>
        <dbReference type="Proteomes" id="UP000689195"/>
    </source>
</evidence>